<comment type="caution">
    <text evidence="6">The sequence shown here is derived from an EMBL/GenBank/DDBJ whole genome shotgun (WGS) entry which is preliminary data.</text>
</comment>
<evidence type="ECO:0000313" key="7">
    <source>
        <dbReference type="Proteomes" id="UP001596258"/>
    </source>
</evidence>
<accession>A0ABW1U735</accession>
<dbReference type="RefSeq" id="WP_125575230.1">
    <property type="nucleotide sequence ID" value="NZ_JBHSSO010000009.1"/>
</dbReference>
<proteinExistence type="predicted"/>
<protein>
    <submittedName>
        <fullName evidence="6">Matrixin family metalloprotease</fullName>
        <ecNumber evidence="6">3.4.24.-</ecNumber>
    </submittedName>
</protein>
<keyword evidence="1" id="KW-0645">Protease</keyword>
<name>A0ABW1U735_9LACO</name>
<keyword evidence="6" id="KW-0482">Metalloprotease</keyword>
<dbReference type="Gene3D" id="3.40.390.10">
    <property type="entry name" value="Collagenase (Catalytic Domain)"/>
    <property type="match status" value="1"/>
</dbReference>
<dbReference type="EC" id="3.4.24.-" evidence="6"/>
<dbReference type="InterPro" id="IPR001818">
    <property type="entry name" value="Pept_M10_metallopeptidase"/>
</dbReference>
<dbReference type="GO" id="GO:0008237">
    <property type="term" value="F:metallopeptidase activity"/>
    <property type="evidence" value="ECO:0007669"/>
    <property type="project" value="UniProtKB-KW"/>
</dbReference>
<evidence type="ECO:0000256" key="1">
    <source>
        <dbReference type="ARBA" id="ARBA00022670"/>
    </source>
</evidence>
<evidence type="ECO:0000313" key="6">
    <source>
        <dbReference type="EMBL" id="MFC6289162.1"/>
    </source>
</evidence>
<reference evidence="7" key="1">
    <citation type="journal article" date="2019" name="Int. J. Syst. Evol. Microbiol.">
        <title>The Global Catalogue of Microorganisms (GCM) 10K type strain sequencing project: providing services to taxonomists for standard genome sequencing and annotation.</title>
        <authorList>
            <consortium name="The Broad Institute Genomics Platform"/>
            <consortium name="The Broad Institute Genome Sequencing Center for Infectious Disease"/>
            <person name="Wu L."/>
            <person name="Ma J."/>
        </authorList>
    </citation>
    <scope>NUCLEOTIDE SEQUENCE [LARGE SCALE GENOMIC DNA]</scope>
    <source>
        <strain evidence="7">CCM 8893</strain>
    </source>
</reference>
<dbReference type="SUPFAM" id="SSF55486">
    <property type="entry name" value="Metalloproteases ('zincins'), catalytic domain"/>
    <property type="match status" value="1"/>
</dbReference>
<dbReference type="Proteomes" id="UP001596258">
    <property type="component" value="Unassembled WGS sequence"/>
</dbReference>
<evidence type="ECO:0000259" key="5">
    <source>
        <dbReference type="Pfam" id="PF00413"/>
    </source>
</evidence>
<dbReference type="InterPro" id="IPR024079">
    <property type="entry name" value="MetalloPept_cat_dom_sf"/>
</dbReference>
<evidence type="ECO:0000256" key="4">
    <source>
        <dbReference type="ARBA" id="ARBA00022833"/>
    </source>
</evidence>
<dbReference type="Pfam" id="PF00413">
    <property type="entry name" value="Peptidase_M10"/>
    <property type="match status" value="1"/>
</dbReference>
<keyword evidence="3 6" id="KW-0378">Hydrolase</keyword>
<keyword evidence="7" id="KW-1185">Reference proteome</keyword>
<keyword evidence="2" id="KW-0479">Metal-binding</keyword>
<evidence type="ECO:0000256" key="2">
    <source>
        <dbReference type="ARBA" id="ARBA00022723"/>
    </source>
</evidence>
<feature type="domain" description="Peptidase M10 metallopeptidase" evidence="5">
    <location>
        <begin position="169"/>
        <end position="217"/>
    </location>
</feature>
<keyword evidence="4" id="KW-0862">Zinc</keyword>
<dbReference type="EMBL" id="JBHSSO010000009">
    <property type="protein sequence ID" value="MFC6289162.1"/>
    <property type="molecule type" value="Genomic_DNA"/>
</dbReference>
<organism evidence="6 7">
    <name type="scientific">Levilactobacillus angrenensis</name>
    <dbReference type="NCBI Taxonomy" id="2486020"/>
    <lineage>
        <taxon>Bacteria</taxon>
        <taxon>Bacillati</taxon>
        <taxon>Bacillota</taxon>
        <taxon>Bacilli</taxon>
        <taxon>Lactobacillales</taxon>
        <taxon>Lactobacillaceae</taxon>
        <taxon>Levilactobacillus</taxon>
    </lineage>
</organism>
<sequence>MRKRLGLLLVVIIGGWFLLPSLQGTLPKIVAMSQTMAVQATNQLTVQLPLVGRQEKSVTTPVESIVKPQTLKKTYYYRFSGNLPDKVVQTFEAAIAVYNDTGIVNLVAGDATERQNAIAIFGYHKVMPADKSEYLELGKGGPEIEEVSGFQGYTANHARAGVNLQYPQGVKLSVAIHEVGHALGLDHSSSHRSVMYPIDQGKTTLSHGDLKALHTLYD</sequence>
<evidence type="ECO:0000256" key="3">
    <source>
        <dbReference type="ARBA" id="ARBA00022801"/>
    </source>
</evidence>
<gene>
    <name evidence="6" type="ORF">ACFP1M_02985</name>
</gene>